<dbReference type="GO" id="GO:0005634">
    <property type="term" value="C:nucleus"/>
    <property type="evidence" value="ECO:0007669"/>
    <property type="project" value="TreeGrafter"/>
</dbReference>
<accession>A0A811QVX4</accession>
<feature type="region of interest" description="Disordered" evidence="7">
    <location>
        <begin position="309"/>
        <end position="342"/>
    </location>
</feature>
<evidence type="ECO:0000259" key="9">
    <source>
        <dbReference type="PROSITE" id="PS51192"/>
    </source>
</evidence>
<organism evidence="10 11">
    <name type="scientific">Miscanthus lutarioriparius</name>
    <dbReference type="NCBI Taxonomy" id="422564"/>
    <lineage>
        <taxon>Eukaryota</taxon>
        <taxon>Viridiplantae</taxon>
        <taxon>Streptophyta</taxon>
        <taxon>Embryophyta</taxon>
        <taxon>Tracheophyta</taxon>
        <taxon>Spermatophyta</taxon>
        <taxon>Magnoliopsida</taxon>
        <taxon>Liliopsida</taxon>
        <taxon>Poales</taxon>
        <taxon>Poaceae</taxon>
        <taxon>PACMAD clade</taxon>
        <taxon>Panicoideae</taxon>
        <taxon>Andropogonodae</taxon>
        <taxon>Andropogoneae</taxon>
        <taxon>Saccharinae</taxon>
        <taxon>Miscanthus</taxon>
    </lineage>
</organism>
<evidence type="ECO:0000256" key="7">
    <source>
        <dbReference type="SAM" id="MobiDB-lite"/>
    </source>
</evidence>
<evidence type="ECO:0008006" key="12">
    <source>
        <dbReference type="Google" id="ProtNLM"/>
    </source>
</evidence>
<dbReference type="SMART" id="SM00487">
    <property type="entry name" value="DEXDc"/>
    <property type="match status" value="1"/>
</dbReference>
<dbReference type="InterPro" id="IPR000330">
    <property type="entry name" value="SNF2_N"/>
</dbReference>
<dbReference type="InterPro" id="IPR038718">
    <property type="entry name" value="SNF2-like_sf"/>
</dbReference>
<evidence type="ECO:0000256" key="2">
    <source>
        <dbReference type="ARBA" id="ARBA00022741"/>
    </source>
</evidence>
<dbReference type="GO" id="GO:0008270">
    <property type="term" value="F:zinc ion binding"/>
    <property type="evidence" value="ECO:0007669"/>
    <property type="project" value="UniProtKB-KW"/>
</dbReference>
<dbReference type="InterPro" id="IPR001841">
    <property type="entry name" value="Znf_RING"/>
</dbReference>
<dbReference type="PANTHER" id="PTHR45626:SF3">
    <property type="entry name" value="OS04G0629300 PROTEIN"/>
    <property type="match status" value="1"/>
</dbReference>
<dbReference type="Pfam" id="PF00176">
    <property type="entry name" value="SNF2-rel_dom"/>
    <property type="match status" value="1"/>
</dbReference>
<dbReference type="Proteomes" id="UP000604825">
    <property type="component" value="Unassembled WGS sequence"/>
</dbReference>
<keyword evidence="6" id="KW-0479">Metal-binding</keyword>
<dbReference type="GO" id="GO:0016787">
    <property type="term" value="F:hydrolase activity"/>
    <property type="evidence" value="ECO:0007669"/>
    <property type="project" value="UniProtKB-KW"/>
</dbReference>
<keyword evidence="6" id="KW-0862">Zinc</keyword>
<evidence type="ECO:0000256" key="6">
    <source>
        <dbReference type="PROSITE-ProRule" id="PRU00175"/>
    </source>
</evidence>
<dbReference type="InterPro" id="IPR049730">
    <property type="entry name" value="SNF2/RAD54-like_C"/>
</dbReference>
<dbReference type="InterPro" id="IPR013083">
    <property type="entry name" value="Znf_RING/FYVE/PHD"/>
</dbReference>
<keyword evidence="2" id="KW-0547">Nucleotide-binding</keyword>
<dbReference type="PANTHER" id="PTHR45626">
    <property type="entry name" value="TRANSCRIPTION TERMINATION FACTOR 2-RELATED"/>
    <property type="match status" value="1"/>
</dbReference>
<dbReference type="PROSITE" id="PS50089">
    <property type="entry name" value="ZF_RING_2"/>
    <property type="match status" value="1"/>
</dbReference>
<dbReference type="Pfam" id="PF00271">
    <property type="entry name" value="Helicase_C"/>
    <property type="match status" value="1"/>
</dbReference>
<dbReference type="Gene3D" id="3.30.40.10">
    <property type="entry name" value="Zinc/RING finger domain, C3HC4 (zinc finger)"/>
    <property type="match status" value="1"/>
</dbReference>
<evidence type="ECO:0000313" key="11">
    <source>
        <dbReference type="Proteomes" id="UP000604825"/>
    </source>
</evidence>
<comment type="similarity">
    <text evidence="1">Belongs to the SNF2/RAD54 helicase family. RAD16 subfamily.</text>
</comment>
<feature type="domain" description="RING-type" evidence="8">
    <location>
        <begin position="822"/>
        <end position="862"/>
    </location>
</feature>
<dbReference type="SUPFAM" id="SSF52540">
    <property type="entry name" value="P-loop containing nucleoside triphosphate hydrolases"/>
    <property type="match status" value="2"/>
</dbReference>
<proteinExistence type="inferred from homology"/>
<dbReference type="InterPro" id="IPR001650">
    <property type="entry name" value="Helicase_C-like"/>
</dbReference>
<keyword evidence="5" id="KW-0067">ATP-binding</keyword>
<keyword evidence="6" id="KW-0863">Zinc-finger</keyword>
<dbReference type="EMBL" id="CAJGYO010000012">
    <property type="protein sequence ID" value="CAD6262146.1"/>
    <property type="molecule type" value="Genomic_DNA"/>
</dbReference>
<feature type="domain" description="Helicase ATP-binding" evidence="9">
    <location>
        <begin position="456"/>
        <end position="672"/>
    </location>
</feature>
<evidence type="ECO:0000259" key="8">
    <source>
        <dbReference type="PROSITE" id="PS50089"/>
    </source>
</evidence>
<reference evidence="10" key="1">
    <citation type="submission" date="2020-10" db="EMBL/GenBank/DDBJ databases">
        <authorList>
            <person name="Han B."/>
            <person name="Lu T."/>
            <person name="Zhao Q."/>
            <person name="Huang X."/>
            <person name="Zhao Y."/>
        </authorList>
    </citation>
    <scope>NUCLEOTIDE SEQUENCE</scope>
</reference>
<dbReference type="AlphaFoldDB" id="A0A811QVX4"/>
<name>A0A811QVX4_9POAL</name>
<dbReference type="CDD" id="cd16449">
    <property type="entry name" value="RING-HC"/>
    <property type="match status" value="1"/>
</dbReference>
<feature type="region of interest" description="Disordered" evidence="7">
    <location>
        <begin position="1066"/>
        <end position="1112"/>
    </location>
</feature>
<dbReference type="SUPFAM" id="SSF57850">
    <property type="entry name" value="RING/U-box"/>
    <property type="match status" value="1"/>
</dbReference>
<evidence type="ECO:0000256" key="4">
    <source>
        <dbReference type="ARBA" id="ARBA00022806"/>
    </source>
</evidence>
<evidence type="ECO:0000256" key="5">
    <source>
        <dbReference type="ARBA" id="ARBA00022840"/>
    </source>
</evidence>
<dbReference type="PROSITE" id="PS51192">
    <property type="entry name" value="HELICASE_ATP_BIND_1"/>
    <property type="match status" value="1"/>
</dbReference>
<dbReference type="OrthoDB" id="675204at2759"/>
<keyword evidence="4" id="KW-0347">Helicase</keyword>
<keyword evidence="11" id="KW-1185">Reference proteome</keyword>
<dbReference type="GO" id="GO:0008094">
    <property type="term" value="F:ATP-dependent activity, acting on DNA"/>
    <property type="evidence" value="ECO:0007669"/>
    <property type="project" value="TreeGrafter"/>
</dbReference>
<dbReference type="InterPro" id="IPR014001">
    <property type="entry name" value="Helicase_ATP-bd"/>
</dbReference>
<dbReference type="Gene3D" id="3.40.50.300">
    <property type="entry name" value="P-loop containing nucleotide triphosphate hydrolases"/>
    <property type="match status" value="2"/>
</dbReference>
<dbReference type="GO" id="GO:0006281">
    <property type="term" value="P:DNA repair"/>
    <property type="evidence" value="ECO:0007669"/>
    <property type="project" value="TreeGrafter"/>
</dbReference>
<dbReference type="GO" id="GO:0005524">
    <property type="term" value="F:ATP binding"/>
    <property type="evidence" value="ECO:0007669"/>
    <property type="project" value="UniProtKB-KW"/>
</dbReference>
<evidence type="ECO:0000256" key="1">
    <source>
        <dbReference type="ARBA" id="ARBA00008438"/>
    </source>
</evidence>
<gene>
    <name evidence="10" type="ORF">NCGR_LOCUS45524</name>
</gene>
<dbReference type="GO" id="GO:0004386">
    <property type="term" value="F:helicase activity"/>
    <property type="evidence" value="ECO:0007669"/>
    <property type="project" value="UniProtKB-KW"/>
</dbReference>
<protein>
    <recommendedName>
        <fullName evidence="12">SNF2 domain-containing protein</fullName>
    </recommendedName>
</protein>
<evidence type="ECO:0000256" key="3">
    <source>
        <dbReference type="ARBA" id="ARBA00022801"/>
    </source>
</evidence>
<keyword evidence="3" id="KW-0378">Hydrolase</keyword>
<dbReference type="CDD" id="cd18008">
    <property type="entry name" value="DEXDc_SHPRH-like"/>
    <property type="match status" value="1"/>
</dbReference>
<comment type="caution">
    <text evidence="10">The sequence shown here is derived from an EMBL/GenBank/DDBJ whole genome shotgun (WGS) entry which is preliminary data.</text>
</comment>
<dbReference type="InterPro" id="IPR050628">
    <property type="entry name" value="SNF2_RAD54_helicase_TF"/>
</dbReference>
<evidence type="ECO:0000313" key="10">
    <source>
        <dbReference type="EMBL" id="CAD6262146.1"/>
    </source>
</evidence>
<dbReference type="InterPro" id="IPR027417">
    <property type="entry name" value="P-loop_NTPase"/>
</dbReference>
<feature type="region of interest" description="Disordered" evidence="7">
    <location>
        <begin position="580"/>
        <end position="606"/>
    </location>
</feature>
<dbReference type="Gene3D" id="3.40.50.10810">
    <property type="entry name" value="Tandem AAA-ATPase domain"/>
    <property type="match status" value="1"/>
</dbReference>
<sequence length="1112" mass="123790">MVKMIIFGRRDLQVRGEVAVHSVRLMDGEGERKCFAAPLCASMTSGGAQQCSRLHEEGRIVPLLPPLVSMCAGRSTPLRLTTVTSTVPGEFLREPSQSATYNRVVNALGHCLSLWWIFAMNYNRVVNVLGHWLSLWWIFDDEGSEPGCGTWRMMGAKLIHWSWAGIDQEAPWHESRVQRSRGDAAHVIIHRYGRQRQSIGLVEEIIVFMVIGASHVYKGGRGPLHPAQTRPTHVGSQAANTSLLVGWGHAVVKLFRLDGGPQAGSQEAKFPLASWKLLSSESEGEGFVDLCSDGEDRTVLCSDSIVSCSSDREDDGYGDRSTRFRPPIHSLSLSTTSDENSDEEPIMLEVDSFLSDTRQASSFYRPAENRPATGKISKLTKKDLLRQPITSVIDAQADIGSEVPEKSLFSVDEKVVYEDALKYIQQEKMEEDLPEDVLSVSLLKHQKIALAWMVFRENNAHCSGGILADDQGLGKTISTIALIQKERLQQSRFMSDDSECGISVGDDNEAALDMDKKGLKVHASRSRAVKAQPKKARVTRSAELCVLVYHGGSRTRDPTELADYDVVVTTYTIVAREVPKENTNDEVSPGNKRKLKKNAKGKPKKINKPGPLAKVRWFRVVLDEAHMIKGHQTQTAKGCCGLSAERRWCLSGTPIQNNIVDLYSYFRFLKYEPYSKFRSFSSMLKDPVSRDTSHGYKKLQTVLRIVLLRRTKETLLDGEPIIKIPPKTIQLSKIDFTKEERAFYLRLEENSHQTLKGRSKDFIQKNYVHILALLSQLRQACNHPFLLRGEESCAHSLRLAKQLPVVTAVNLLKVLESGAAKCTICGDPPKDTVAPPCGHVFFSECVHLKLLENKKIIEKVCPASPHCGREISAENLLFTDVLKFCLWPNLESEAPTSHSIDVHRPFSVCESSYISSKIRNTIDILNSIINTGDADDTMGSVPSEITPAKAIVFSQWTGMLDLLERSLSSNHIEFRRLDGSMPLNLRERAVKEFNTDPEVRVIIMSLKAGNLGLNMNPSAEDKAVDRVDRAHRIGQTRPVTVSRSTVKDTVEDRILSLQEGKRKMIESALGEDPSGDSPATRLTVSSRCDDGLQDVNCKDPSQGRVDEYLSPG</sequence>
<feature type="compositionally biased region" description="Basic residues" evidence="7">
    <location>
        <begin position="591"/>
        <end position="606"/>
    </location>
</feature>
<dbReference type="CDD" id="cd18793">
    <property type="entry name" value="SF2_C_SNF"/>
    <property type="match status" value="1"/>
</dbReference>
<dbReference type="SMART" id="SM00490">
    <property type="entry name" value="HELICc"/>
    <property type="match status" value="1"/>
</dbReference>